<dbReference type="GO" id="GO:0019478">
    <property type="term" value="P:D-amino acid catabolic process"/>
    <property type="evidence" value="ECO:0007669"/>
    <property type="project" value="TreeGrafter"/>
</dbReference>
<proteinExistence type="inferred from homology"/>
<keyword evidence="5" id="KW-0560">Oxidoreductase</keyword>
<dbReference type="SUPFAM" id="SSF54373">
    <property type="entry name" value="FAD-linked reductases, C-terminal domain"/>
    <property type="match status" value="1"/>
</dbReference>
<dbReference type="InterPro" id="IPR006181">
    <property type="entry name" value="D-amino_acid_oxidase_CS"/>
</dbReference>
<comment type="caution">
    <text evidence="8">The sequence shown here is derived from an EMBL/GenBank/DDBJ whole genome shotgun (WGS) entry which is preliminary data.</text>
</comment>
<dbReference type="PROSITE" id="PS00677">
    <property type="entry name" value="DAO"/>
    <property type="match status" value="1"/>
</dbReference>
<dbReference type="STRING" id="150374.A0A0M8NA66"/>
<dbReference type="GO" id="GO:0071949">
    <property type="term" value="F:FAD binding"/>
    <property type="evidence" value="ECO:0007669"/>
    <property type="project" value="InterPro"/>
</dbReference>
<evidence type="ECO:0000259" key="7">
    <source>
        <dbReference type="Pfam" id="PF01266"/>
    </source>
</evidence>
<keyword evidence="3" id="KW-0285">Flavoprotein</keyword>
<dbReference type="InterPro" id="IPR023209">
    <property type="entry name" value="DAO"/>
</dbReference>
<evidence type="ECO:0000256" key="1">
    <source>
        <dbReference type="ARBA" id="ARBA00001974"/>
    </source>
</evidence>
<dbReference type="PANTHER" id="PTHR11530:SF16">
    <property type="entry name" value="D-AMINO ACID OXIDASE (AFU_ORTHOLOGUE AFUA_5G11290)"/>
    <property type="match status" value="1"/>
</dbReference>
<dbReference type="PANTHER" id="PTHR11530">
    <property type="entry name" value="D-AMINO ACID OXIDASE"/>
    <property type="match status" value="1"/>
</dbReference>
<dbReference type="OrthoDB" id="409956at2759"/>
<keyword evidence="9" id="KW-1185">Reference proteome</keyword>
<dbReference type="InterPro" id="IPR006076">
    <property type="entry name" value="FAD-dep_OxRdtase"/>
</dbReference>
<feature type="binding site" evidence="6">
    <location>
        <position position="333"/>
    </location>
    <ligand>
        <name>D-dopa</name>
        <dbReference type="ChEBI" id="CHEBI:149689"/>
    </ligand>
</feature>
<feature type="binding site" evidence="6">
    <location>
        <position position="305"/>
    </location>
    <ligand>
        <name>D-dopa</name>
        <dbReference type="ChEBI" id="CHEBI:149689"/>
    </ligand>
</feature>
<evidence type="ECO:0000256" key="2">
    <source>
        <dbReference type="ARBA" id="ARBA00006730"/>
    </source>
</evidence>
<feature type="binding site" evidence="6">
    <location>
        <position position="195"/>
    </location>
    <ligand>
        <name>FAD</name>
        <dbReference type="ChEBI" id="CHEBI:57692"/>
    </ligand>
</feature>
<dbReference type="AlphaFoldDB" id="A0A0M8NA66"/>
<name>A0A0M8NA66_ESCWE</name>
<accession>A0A0M8NA66</accession>
<organism evidence="8 9">
    <name type="scientific">Escovopsis weberi</name>
    <dbReference type="NCBI Taxonomy" id="150374"/>
    <lineage>
        <taxon>Eukaryota</taxon>
        <taxon>Fungi</taxon>
        <taxon>Dikarya</taxon>
        <taxon>Ascomycota</taxon>
        <taxon>Pezizomycotina</taxon>
        <taxon>Sordariomycetes</taxon>
        <taxon>Hypocreomycetidae</taxon>
        <taxon>Hypocreales</taxon>
        <taxon>Hypocreaceae</taxon>
        <taxon>Escovopsis</taxon>
    </lineage>
</organism>
<evidence type="ECO:0000256" key="5">
    <source>
        <dbReference type="ARBA" id="ARBA00023002"/>
    </source>
</evidence>
<evidence type="ECO:0000313" key="8">
    <source>
        <dbReference type="EMBL" id="KOS23191.1"/>
    </source>
</evidence>
<dbReference type="EMBL" id="LGSR01000002">
    <property type="protein sequence ID" value="KOS23191.1"/>
    <property type="molecule type" value="Genomic_DNA"/>
</dbReference>
<reference evidence="8 9" key="1">
    <citation type="submission" date="2015-07" db="EMBL/GenBank/DDBJ databases">
        <title>The genome of the fungus Escovopsis weberi, a specialized disease agent of ant agriculture.</title>
        <authorList>
            <person name="de Man T.J."/>
            <person name="Stajich J.E."/>
            <person name="Kubicek C.P."/>
            <person name="Chenthamara K."/>
            <person name="Atanasova L."/>
            <person name="Druzhinina I.S."/>
            <person name="Birnbaum S."/>
            <person name="Barribeau S.M."/>
            <person name="Teiling C."/>
            <person name="Suen G."/>
            <person name="Currie C."/>
            <person name="Gerardo N.M."/>
        </authorList>
    </citation>
    <scope>NUCLEOTIDE SEQUENCE [LARGE SCALE GENOMIC DNA]</scope>
</reference>
<evidence type="ECO:0000313" key="9">
    <source>
        <dbReference type="Proteomes" id="UP000053831"/>
    </source>
</evidence>
<evidence type="ECO:0000256" key="3">
    <source>
        <dbReference type="ARBA" id="ARBA00022630"/>
    </source>
</evidence>
<dbReference type="GO" id="GO:0003884">
    <property type="term" value="F:D-amino-acid oxidase activity"/>
    <property type="evidence" value="ECO:0007669"/>
    <property type="project" value="InterPro"/>
</dbReference>
<comment type="similarity">
    <text evidence="2">Belongs to the DAMOX/DASOX family.</text>
</comment>
<feature type="domain" description="FAD dependent oxidoreductase" evidence="7">
    <location>
        <begin position="6"/>
        <end position="349"/>
    </location>
</feature>
<gene>
    <name evidence="8" type="ORF">ESCO_003903</name>
</gene>
<feature type="binding site" evidence="6">
    <location>
        <position position="242"/>
    </location>
    <ligand>
        <name>D-dopa</name>
        <dbReference type="ChEBI" id="CHEBI:149689"/>
    </ligand>
</feature>
<dbReference type="Gene3D" id="3.40.50.720">
    <property type="entry name" value="NAD(P)-binding Rossmann-like Domain"/>
    <property type="match status" value="1"/>
</dbReference>
<dbReference type="PIRSF" id="PIRSF000189">
    <property type="entry name" value="D-aa_oxidase"/>
    <property type="match status" value="1"/>
</dbReference>
<dbReference type="Gene3D" id="3.30.9.10">
    <property type="entry name" value="D-Amino Acid Oxidase, subunit A, domain 2"/>
    <property type="match status" value="1"/>
</dbReference>
<evidence type="ECO:0000256" key="6">
    <source>
        <dbReference type="PIRSR" id="PIRSR000189-1"/>
    </source>
</evidence>
<evidence type="ECO:0000256" key="4">
    <source>
        <dbReference type="ARBA" id="ARBA00022827"/>
    </source>
</evidence>
<dbReference type="SUPFAM" id="SSF51971">
    <property type="entry name" value="Nucleotide-binding domain"/>
    <property type="match status" value="1"/>
</dbReference>
<dbReference type="Proteomes" id="UP000053831">
    <property type="component" value="Unassembled WGS sequence"/>
</dbReference>
<sequence>MASNVVVVAGAGVSGLTSALLLSRDKANKVTVVAKHMPGDRDVEYASPWAGANYMPMASDENSRWERRTWPELQRLAKEAPEAGIHFQKVHICRRDKDMAPLRERSMDSMFSEEPWYKDVVPDYRELRREEVIPGHDGGCEFTSVCINTAIYLPWLVGQCLTNGVVFRRAVLGHISEAKALSHTGEPATVIVNATALGSLRLGGVEDASMRPASGQTVLVRNSCHPMLASSGTDDGPAEWLYIMERAAGGGTIIGGTYDLGNWQSEPDPDVARRILERAVGARPELAGGRGVDGLDIISHNVGLRPYRTGGVRVEAGALEDGTRVVHNYGHSGFGYQASYGCAERVVELVNEIRAS</sequence>
<keyword evidence="4 6" id="KW-0274">FAD</keyword>
<protein>
    <submittedName>
        <fullName evidence="8">D-amino-acid oxidase</fullName>
    </submittedName>
</protein>
<dbReference type="GO" id="GO:0005737">
    <property type="term" value="C:cytoplasm"/>
    <property type="evidence" value="ECO:0007669"/>
    <property type="project" value="TreeGrafter"/>
</dbReference>
<dbReference type="Pfam" id="PF01266">
    <property type="entry name" value="DAO"/>
    <property type="match status" value="1"/>
</dbReference>
<comment type="cofactor">
    <cofactor evidence="1 6">
        <name>FAD</name>
        <dbReference type="ChEBI" id="CHEBI:57692"/>
    </cofactor>
</comment>